<reference evidence="4" key="1">
    <citation type="journal article" date="2019" name="Int. J. Syst. Evol. Microbiol.">
        <title>The Global Catalogue of Microorganisms (GCM) 10K type strain sequencing project: providing services to taxonomists for standard genome sequencing and annotation.</title>
        <authorList>
            <consortium name="The Broad Institute Genomics Platform"/>
            <consortium name="The Broad Institute Genome Sequencing Center for Infectious Disease"/>
            <person name="Wu L."/>
            <person name="Ma J."/>
        </authorList>
    </citation>
    <scope>NUCLEOTIDE SEQUENCE [LARGE SCALE GENOMIC DNA]</scope>
    <source>
        <strain evidence="4">JCM 16014</strain>
    </source>
</reference>
<feature type="region of interest" description="Disordered" evidence="1">
    <location>
        <begin position="246"/>
        <end position="366"/>
    </location>
</feature>
<proteinExistence type="predicted"/>
<sequence>MAAVGRVAGPALGLGLTLAVGAGVGVGVGVVGPAAPARAAAVAGPCPDAQAALLAFNASRAWSVAGTKGLGVTIGVVGSPDRVAEAVCAARALAPEATVRPGTASGAIVVVADASVDPNTVGGGALAVAAAGDTSGPMPSRSPGIVNVAAADASGAPLSTSSYGPQVTMAAYGTDTATAAGYVAALAALLRADHGNWPARQVVAQEAGSINPVSGYPHTDQLGFGIIQPVQALSLPPVDPAALPGFEAMFPANQPPRSAPASPRSASSPASQPSDSAGSAGSAGSGTATAPSGAGSGSATGAATAPADGSATDGSTAGAPSDSGLATSGGPAIPTDTAQQWPTNPLSTAGTANLAGSTGGKGGGSSGGVSPVLFIGLLVLVGGGGYVLWQRRRQPQTAPTPPPSEWEAPSGPRHSGYSPPEE</sequence>
<keyword evidence="2" id="KW-0472">Membrane</keyword>
<name>A0ABP5H0S4_9ACTN</name>
<accession>A0ABP5H0S4</accession>
<feature type="compositionally biased region" description="Polar residues" evidence="1">
    <location>
        <begin position="336"/>
        <end position="355"/>
    </location>
</feature>
<dbReference type="SUPFAM" id="SSF52743">
    <property type="entry name" value="Subtilisin-like"/>
    <property type="match status" value="1"/>
</dbReference>
<keyword evidence="2" id="KW-0812">Transmembrane</keyword>
<keyword evidence="2" id="KW-1133">Transmembrane helix</keyword>
<dbReference type="InterPro" id="IPR036852">
    <property type="entry name" value="Peptidase_S8/S53_dom_sf"/>
</dbReference>
<comment type="caution">
    <text evidence="3">The sequence shown here is derived from an EMBL/GenBank/DDBJ whole genome shotgun (WGS) entry which is preliminary data.</text>
</comment>
<evidence type="ECO:0000256" key="1">
    <source>
        <dbReference type="SAM" id="MobiDB-lite"/>
    </source>
</evidence>
<protein>
    <recommendedName>
        <fullName evidence="5">Peptidase S8 and S53 subtilisin kexin sedolisin</fullName>
    </recommendedName>
</protein>
<dbReference type="Gene3D" id="3.40.50.200">
    <property type="entry name" value="Peptidase S8/S53 domain"/>
    <property type="match status" value="1"/>
</dbReference>
<evidence type="ECO:0000313" key="3">
    <source>
        <dbReference type="EMBL" id="GAA2059965.1"/>
    </source>
</evidence>
<keyword evidence="4" id="KW-1185">Reference proteome</keyword>
<dbReference type="EMBL" id="BAAAQN010000077">
    <property type="protein sequence ID" value="GAA2059965.1"/>
    <property type="molecule type" value="Genomic_DNA"/>
</dbReference>
<feature type="compositionally biased region" description="Low complexity" evidence="1">
    <location>
        <begin position="259"/>
        <end position="314"/>
    </location>
</feature>
<evidence type="ECO:0000313" key="4">
    <source>
        <dbReference type="Proteomes" id="UP001500751"/>
    </source>
</evidence>
<organism evidence="3 4">
    <name type="scientific">Catenulispora yoronensis</name>
    <dbReference type="NCBI Taxonomy" id="450799"/>
    <lineage>
        <taxon>Bacteria</taxon>
        <taxon>Bacillati</taxon>
        <taxon>Actinomycetota</taxon>
        <taxon>Actinomycetes</taxon>
        <taxon>Catenulisporales</taxon>
        <taxon>Catenulisporaceae</taxon>
        <taxon>Catenulispora</taxon>
    </lineage>
</organism>
<feature type="compositionally biased region" description="Gly residues" evidence="1">
    <location>
        <begin position="357"/>
        <end position="366"/>
    </location>
</feature>
<feature type="region of interest" description="Disordered" evidence="1">
    <location>
        <begin position="392"/>
        <end position="422"/>
    </location>
</feature>
<evidence type="ECO:0008006" key="5">
    <source>
        <dbReference type="Google" id="ProtNLM"/>
    </source>
</evidence>
<dbReference type="Proteomes" id="UP001500751">
    <property type="component" value="Unassembled WGS sequence"/>
</dbReference>
<evidence type="ECO:0000256" key="2">
    <source>
        <dbReference type="SAM" id="Phobius"/>
    </source>
</evidence>
<feature type="transmembrane region" description="Helical" evidence="2">
    <location>
        <begin position="368"/>
        <end position="389"/>
    </location>
</feature>
<gene>
    <name evidence="3" type="ORF">GCM10009839_83110</name>
</gene>